<comment type="caution">
    <text evidence="3">The sequence shown here is derived from an EMBL/GenBank/DDBJ whole genome shotgun (WGS) entry which is preliminary data.</text>
</comment>
<evidence type="ECO:0000256" key="2">
    <source>
        <dbReference type="SAM" id="Phobius"/>
    </source>
</evidence>
<evidence type="ECO:0000256" key="1">
    <source>
        <dbReference type="SAM" id="MobiDB-lite"/>
    </source>
</evidence>
<keyword evidence="4" id="KW-1185">Reference proteome</keyword>
<evidence type="ECO:0000313" key="4">
    <source>
        <dbReference type="Proteomes" id="UP000299102"/>
    </source>
</evidence>
<sequence>MQRLLARPEGKFNQGRLDHRKSERSELCGLPHAASPVYKRFIKLAVHPNTDPALNYDSGTAPDSDPGQALIMITILHIISRLAPFSILVLIPLSIMLPLSVSFSSDSAIG</sequence>
<protein>
    <submittedName>
        <fullName evidence="3">Uncharacterized protein</fullName>
    </submittedName>
</protein>
<evidence type="ECO:0000313" key="3">
    <source>
        <dbReference type="EMBL" id="GBP46900.1"/>
    </source>
</evidence>
<keyword evidence="2" id="KW-1133">Transmembrane helix</keyword>
<dbReference type="Proteomes" id="UP000299102">
    <property type="component" value="Unassembled WGS sequence"/>
</dbReference>
<name>A0A4C1W7N3_EUMVA</name>
<feature type="transmembrane region" description="Helical" evidence="2">
    <location>
        <begin position="82"/>
        <end position="103"/>
    </location>
</feature>
<feature type="region of interest" description="Disordered" evidence="1">
    <location>
        <begin position="1"/>
        <end position="24"/>
    </location>
</feature>
<reference evidence="3 4" key="1">
    <citation type="journal article" date="2019" name="Commun. Biol.">
        <title>The bagworm genome reveals a unique fibroin gene that provides high tensile strength.</title>
        <authorList>
            <person name="Kono N."/>
            <person name="Nakamura H."/>
            <person name="Ohtoshi R."/>
            <person name="Tomita M."/>
            <person name="Numata K."/>
            <person name="Arakawa K."/>
        </authorList>
    </citation>
    <scope>NUCLEOTIDE SEQUENCE [LARGE SCALE GENOMIC DNA]</scope>
</reference>
<keyword evidence="2" id="KW-0472">Membrane</keyword>
<gene>
    <name evidence="3" type="ORF">EVAR_37804_1</name>
</gene>
<dbReference type="AlphaFoldDB" id="A0A4C1W7N3"/>
<proteinExistence type="predicted"/>
<accession>A0A4C1W7N3</accession>
<organism evidence="3 4">
    <name type="scientific">Eumeta variegata</name>
    <name type="common">Bagworm moth</name>
    <name type="synonym">Eumeta japonica</name>
    <dbReference type="NCBI Taxonomy" id="151549"/>
    <lineage>
        <taxon>Eukaryota</taxon>
        <taxon>Metazoa</taxon>
        <taxon>Ecdysozoa</taxon>
        <taxon>Arthropoda</taxon>
        <taxon>Hexapoda</taxon>
        <taxon>Insecta</taxon>
        <taxon>Pterygota</taxon>
        <taxon>Neoptera</taxon>
        <taxon>Endopterygota</taxon>
        <taxon>Lepidoptera</taxon>
        <taxon>Glossata</taxon>
        <taxon>Ditrysia</taxon>
        <taxon>Tineoidea</taxon>
        <taxon>Psychidae</taxon>
        <taxon>Oiketicinae</taxon>
        <taxon>Eumeta</taxon>
    </lineage>
</organism>
<dbReference type="EMBL" id="BGZK01000491">
    <property type="protein sequence ID" value="GBP46900.1"/>
    <property type="molecule type" value="Genomic_DNA"/>
</dbReference>
<keyword evidence="2" id="KW-0812">Transmembrane</keyword>